<evidence type="ECO:0000256" key="1">
    <source>
        <dbReference type="SAM" id="Phobius"/>
    </source>
</evidence>
<feature type="domain" description="Gamma-glutamylcyclotransferase AIG2-like" evidence="2">
    <location>
        <begin position="76"/>
        <end position="163"/>
    </location>
</feature>
<sequence>MGFSSWLFPSSICNHNSCMIHKNNTKYTGVGVTKMTTILVILIIAVAVWWWIWLNPYSFNFSETTLEIDQEAEHRVFAFGTLTNPLVRTIVIRAYVPTEPAELEGYRRYRLDLLPEDDAVTEGRIFYVNATQLRRLDRYERVGVRYERYLYYLADGKPAWVYRRISEINPPIDAADME</sequence>
<keyword evidence="1" id="KW-0472">Membrane</keyword>
<keyword evidence="4" id="KW-1185">Reference proteome</keyword>
<accession>A0A432VU21</accession>
<reference evidence="3 4" key="1">
    <citation type="journal article" date="2011" name="Front. Microbiol.">
        <title>Genomic signatures of strain selection and enhancement in Bacillus atrophaeus var. globigii, a historical biowarfare simulant.</title>
        <authorList>
            <person name="Gibbons H.S."/>
            <person name="Broomall S.M."/>
            <person name="McNew L.A."/>
            <person name="Daligault H."/>
            <person name="Chapman C."/>
            <person name="Bruce D."/>
            <person name="Karavis M."/>
            <person name="Krepps M."/>
            <person name="McGregor P.A."/>
            <person name="Hong C."/>
            <person name="Park K.H."/>
            <person name="Akmal A."/>
            <person name="Feldman A."/>
            <person name="Lin J.S."/>
            <person name="Chang W.E."/>
            <person name="Higgs B.W."/>
            <person name="Demirev P."/>
            <person name="Lindquist J."/>
            <person name="Liem A."/>
            <person name="Fochler E."/>
            <person name="Read T.D."/>
            <person name="Tapia R."/>
            <person name="Johnson S."/>
            <person name="Bishop-Lilly K.A."/>
            <person name="Detter C."/>
            <person name="Han C."/>
            <person name="Sozhamannan S."/>
            <person name="Rosenzweig C.N."/>
            <person name="Skowronski E.W."/>
        </authorList>
    </citation>
    <scope>NUCLEOTIDE SEQUENCE [LARGE SCALE GENOMIC DNA]</scope>
    <source>
        <strain evidence="3 4">AK5</strain>
    </source>
</reference>
<name>A0A432VU21_9GAMM</name>
<dbReference type="GO" id="GO:0016740">
    <property type="term" value="F:transferase activity"/>
    <property type="evidence" value="ECO:0007669"/>
    <property type="project" value="UniProtKB-KW"/>
</dbReference>
<proteinExistence type="predicted"/>
<dbReference type="CDD" id="cd06661">
    <property type="entry name" value="GGCT_like"/>
    <property type="match status" value="1"/>
</dbReference>
<feature type="transmembrane region" description="Helical" evidence="1">
    <location>
        <begin position="35"/>
        <end position="54"/>
    </location>
</feature>
<dbReference type="InterPro" id="IPR013024">
    <property type="entry name" value="GGCT-like"/>
</dbReference>
<keyword evidence="1" id="KW-1133">Transmembrane helix</keyword>
<dbReference type="SUPFAM" id="SSF110857">
    <property type="entry name" value="Gamma-glutamyl cyclotransferase-like"/>
    <property type="match status" value="1"/>
</dbReference>
<evidence type="ECO:0000313" key="4">
    <source>
        <dbReference type="Proteomes" id="UP000288212"/>
    </source>
</evidence>
<organism evidence="3 4">
    <name type="scientific">Aliidiomarina haloalkalitolerans</name>
    <dbReference type="NCBI Taxonomy" id="859059"/>
    <lineage>
        <taxon>Bacteria</taxon>
        <taxon>Pseudomonadati</taxon>
        <taxon>Pseudomonadota</taxon>
        <taxon>Gammaproteobacteria</taxon>
        <taxon>Alteromonadales</taxon>
        <taxon>Idiomarinaceae</taxon>
        <taxon>Aliidiomarina</taxon>
    </lineage>
</organism>
<dbReference type="Proteomes" id="UP000288212">
    <property type="component" value="Unassembled WGS sequence"/>
</dbReference>
<dbReference type="Gene3D" id="3.10.490.10">
    <property type="entry name" value="Gamma-glutamyl cyclotransferase-like"/>
    <property type="match status" value="1"/>
</dbReference>
<evidence type="ECO:0000313" key="3">
    <source>
        <dbReference type="EMBL" id="RUO19836.1"/>
    </source>
</evidence>
<evidence type="ECO:0000259" key="2">
    <source>
        <dbReference type="Pfam" id="PF06094"/>
    </source>
</evidence>
<dbReference type="InterPro" id="IPR036568">
    <property type="entry name" value="GGCT-like_sf"/>
</dbReference>
<comment type="caution">
    <text evidence="3">The sequence shown here is derived from an EMBL/GenBank/DDBJ whole genome shotgun (WGS) entry which is preliminary data.</text>
</comment>
<keyword evidence="1" id="KW-0812">Transmembrane</keyword>
<dbReference type="Pfam" id="PF06094">
    <property type="entry name" value="GGACT"/>
    <property type="match status" value="1"/>
</dbReference>
<dbReference type="EMBL" id="PIPI01000004">
    <property type="protein sequence ID" value="RUO19836.1"/>
    <property type="molecule type" value="Genomic_DNA"/>
</dbReference>
<gene>
    <name evidence="3" type="ORF">CWE06_07310</name>
</gene>
<dbReference type="AlphaFoldDB" id="A0A432VU21"/>
<dbReference type="InterPro" id="IPR009288">
    <property type="entry name" value="AIG2-like_dom"/>
</dbReference>
<protein>
    <submittedName>
        <fullName evidence="3">Gamma-glutamylcyclotransferase</fullName>
    </submittedName>
</protein>
<keyword evidence="3" id="KW-0808">Transferase</keyword>